<keyword evidence="11" id="KW-0472">Membrane</keyword>
<evidence type="ECO:0000256" key="8">
    <source>
        <dbReference type="ARBA" id="ARBA00022963"/>
    </source>
</evidence>
<evidence type="ECO:0000256" key="7">
    <source>
        <dbReference type="ARBA" id="ARBA00022692"/>
    </source>
</evidence>
<dbReference type="GO" id="GO:0051082">
    <property type="term" value="F:unfolded protein binding"/>
    <property type="evidence" value="ECO:0007669"/>
    <property type="project" value="InterPro"/>
</dbReference>
<evidence type="ECO:0000256" key="10">
    <source>
        <dbReference type="ARBA" id="ARBA00023098"/>
    </source>
</evidence>
<evidence type="ECO:0000256" key="4">
    <source>
        <dbReference type="ARBA" id="ARBA00019692"/>
    </source>
</evidence>
<accession>Q1ZM98</accession>
<dbReference type="Proteomes" id="UP000001603">
    <property type="component" value="Unassembled WGS sequence"/>
</dbReference>
<comment type="similarity">
    <text evidence="3">Belongs to the lipase chaperone family.</text>
</comment>
<evidence type="ECO:0000256" key="5">
    <source>
        <dbReference type="ARBA" id="ARBA00022475"/>
    </source>
</evidence>
<keyword evidence="9" id="KW-1133">Transmembrane helix</keyword>
<evidence type="ECO:0000256" key="15">
    <source>
        <dbReference type="ARBA" id="ARBA00033028"/>
    </source>
</evidence>
<dbReference type="OrthoDB" id="5812603at2"/>
<dbReference type="GO" id="GO:0016042">
    <property type="term" value="P:lipid catabolic process"/>
    <property type="evidence" value="ECO:0007669"/>
    <property type="project" value="UniProtKB-KW"/>
</dbReference>
<comment type="subcellular location">
    <subcellularLocation>
        <location evidence="2">Cell inner membrane</location>
        <topology evidence="2">Single-pass membrane protein</topology>
        <orientation evidence="2">Periplasmic side</orientation>
    </subcellularLocation>
</comment>
<keyword evidence="5" id="KW-1003">Cell membrane</keyword>
<evidence type="ECO:0000256" key="3">
    <source>
        <dbReference type="ARBA" id="ARBA00010358"/>
    </source>
</evidence>
<evidence type="ECO:0000256" key="1">
    <source>
        <dbReference type="ARBA" id="ARBA00003280"/>
    </source>
</evidence>
<comment type="function">
    <text evidence="1">May be involved in the folding of the extracellular lipase during its passage through the periplasm.</text>
</comment>
<evidence type="ECO:0000256" key="2">
    <source>
        <dbReference type="ARBA" id="ARBA00004383"/>
    </source>
</evidence>
<keyword evidence="10" id="KW-0443">Lipid metabolism</keyword>
<dbReference type="InterPro" id="IPR004961">
    <property type="entry name" value="Lipase_chaperone"/>
</dbReference>
<name>Q1ZM98_PHOAS</name>
<comment type="caution">
    <text evidence="16">The sequence shown here is derived from an EMBL/GenBank/DDBJ whole genome shotgun (WGS) entry which is preliminary data.</text>
</comment>
<evidence type="ECO:0000313" key="16">
    <source>
        <dbReference type="EMBL" id="EAS63342.1"/>
    </source>
</evidence>
<evidence type="ECO:0000256" key="11">
    <source>
        <dbReference type="ARBA" id="ARBA00023136"/>
    </source>
</evidence>
<dbReference type="HOGENOM" id="CLU_085683_0_0_6"/>
<evidence type="ECO:0000256" key="9">
    <source>
        <dbReference type="ARBA" id="ARBA00022989"/>
    </source>
</evidence>
<dbReference type="AlphaFoldDB" id="Q1ZM98"/>
<evidence type="ECO:0000256" key="14">
    <source>
        <dbReference type="ARBA" id="ARBA00031542"/>
    </source>
</evidence>
<sequence>MNRCSKIGKVSGLLAVMITGLVIFSTPDKDNSNSFKVDAQLNTQIDKTSDRDTFEYFLSDLVDNDTDTIMHRFERYNQQLDSSERLETALLGKYMRYKAALATLKRDNNLNVDFQDLHQQMLLLQRAFFTVDEQYHLFSEENLLRELALLKKDIKESAQSSEEFQQRWEFELNKLPPVLRNSFRNASLLAALNETNILDTQSQFIAREALVGSEAAERLMILDQQRTDFDLHVHSYLITRDVILNNASFDDIEKEQAITDLRKSLFDNSLWRRIEALERIHDR</sequence>
<dbReference type="GO" id="GO:0005886">
    <property type="term" value="C:plasma membrane"/>
    <property type="evidence" value="ECO:0007669"/>
    <property type="project" value="UniProtKB-SubCell"/>
</dbReference>
<gene>
    <name evidence="16" type="ORF">VAS14_16212</name>
</gene>
<dbReference type="SUPFAM" id="SSF158855">
    <property type="entry name" value="Lipase chaperone-like"/>
    <property type="match status" value="1"/>
</dbReference>
<keyword evidence="8" id="KW-0442">Lipid degradation</keyword>
<protein>
    <recommendedName>
        <fullName evidence="4">Lipase chaperone</fullName>
    </recommendedName>
    <alternativeName>
        <fullName evidence="15">Lipase foldase</fullName>
    </alternativeName>
    <alternativeName>
        <fullName evidence="13">Lipase helper protein</fullName>
    </alternativeName>
    <alternativeName>
        <fullName evidence="14">Lipase modulator</fullName>
    </alternativeName>
</protein>
<keyword evidence="7" id="KW-0812">Transmembrane</keyword>
<evidence type="ECO:0000256" key="6">
    <source>
        <dbReference type="ARBA" id="ARBA00022519"/>
    </source>
</evidence>
<dbReference type="EMBL" id="AAOJ01000008">
    <property type="protein sequence ID" value="EAS63342.1"/>
    <property type="molecule type" value="Genomic_DNA"/>
</dbReference>
<proteinExistence type="inferred from homology"/>
<dbReference type="Pfam" id="PF03280">
    <property type="entry name" value="Lipase_chap"/>
    <property type="match status" value="1"/>
</dbReference>
<organism evidence="16 17">
    <name type="scientific">Photobacterium angustum (strain S14 / CCUG 15956)</name>
    <name type="common">Vibrio sp. (strain S14 / CCUG 15956)</name>
    <dbReference type="NCBI Taxonomy" id="314292"/>
    <lineage>
        <taxon>Bacteria</taxon>
        <taxon>Pseudomonadati</taxon>
        <taxon>Pseudomonadota</taxon>
        <taxon>Gammaproteobacteria</taxon>
        <taxon>Vibrionales</taxon>
        <taxon>Vibrionaceae</taxon>
        <taxon>Photobacterium</taxon>
    </lineage>
</organism>
<evidence type="ECO:0000256" key="13">
    <source>
        <dbReference type="ARBA" id="ARBA00030948"/>
    </source>
</evidence>
<evidence type="ECO:0000256" key="12">
    <source>
        <dbReference type="ARBA" id="ARBA00023186"/>
    </source>
</evidence>
<keyword evidence="12" id="KW-0143">Chaperone</keyword>
<dbReference type="GO" id="GO:0006457">
    <property type="term" value="P:protein folding"/>
    <property type="evidence" value="ECO:0007669"/>
    <property type="project" value="InterPro"/>
</dbReference>
<evidence type="ECO:0000313" key="17">
    <source>
        <dbReference type="Proteomes" id="UP000001603"/>
    </source>
</evidence>
<reference evidence="16 17" key="1">
    <citation type="journal article" date="2009" name="Proc. Natl. Acad. Sci. U.S.A.">
        <title>The genomic basis of trophic strategy in marine bacteria.</title>
        <authorList>
            <person name="Lauro F.M."/>
            <person name="McDougald D."/>
            <person name="Thomas T."/>
            <person name="Williams T.J."/>
            <person name="Egan S."/>
            <person name="Rice S."/>
            <person name="DeMaere M.Z."/>
            <person name="Ting L."/>
            <person name="Ertan H."/>
            <person name="Johnson J."/>
            <person name="Ferriera S."/>
            <person name="Lapidus A."/>
            <person name="Anderson I."/>
            <person name="Kyrpides N."/>
            <person name="Munk A.C."/>
            <person name="Detter C."/>
            <person name="Han C.S."/>
            <person name="Brown M.V."/>
            <person name="Robb F.T."/>
            <person name="Kjelleberg S."/>
            <person name="Cavicchioli R."/>
        </authorList>
    </citation>
    <scope>NUCLEOTIDE SEQUENCE [LARGE SCALE GENOMIC DNA]</scope>
    <source>
        <strain evidence="16 17">S14</strain>
    </source>
</reference>
<dbReference type="eggNOG" id="COG5380">
    <property type="taxonomic scope" value="Bacteria"/>
</dbReference>
<keyword evidence="6" id="KW-0997">Cell inner membrane</keyword>